<dbReference type="Pfam" id="PF01418">
    <property type="entry name" value="HTH_6"/>
    <property type="match status" value="1"/>
</dbReference>
<dbReference type="InterPro" id="IPR009057">
    <property type="entry name" value="Homeodomain-like_sf"/>
</dbReference>
<reference evidence="7" key="1">
    <citation type="submission" date="2016-09" db="EMBL/GenBank/DDBJ databases">
        <authorList>
            <person name="Varghese N."/>
            <person name="Submissions S."/>
        </authorList>
    </citation>
    <scope>NUCLEOTIDE SEQUENCE [LARGE SCALE GENOMIC DNA]</scope>
    <source>
        <strain evidence="7">S5</strain>
    </source>
</reference>
<name>A0A1G6GJ69_9BACI</name>
<accession>A0A1G6GJ69</accession>
<dbReference type="Gene3D" id="1.10.10.10">
    <property type="entry name" value="Winged helix-like DNA-binding domain superfamily/Winged helix DNA-binding domain"/>
    <property type="match status" value="1"/>
</dbReference>
<dbReference type="SUPFAM" id="SSF46689">
    <property type="entry name" value="Homeodomain-like"/>
    <property type="match status" value="1"/>
</dbReference>
<dbReference type="InterPro" id="IPR001347">
    <property type="entry name" value="SIS_dom"/>
</dbReference>
<dbReference type="InterPro" id="IPR047640">
    <property type="entry name" value="RpiR-like"/>
</dbReference>
<dbReference type="STRING" id="1612202.SAMN05421734_101156"/>
<keyword evidence="2" id="KW-0238">DNA-binding</keyword>
<gene>
    <name evidence="6" type="ORF">SAMN05421734_101156</name>
</gene>
<evidence type="ECO:0000313" key="6">
    <source>
        <dbReference type="EMBL" id="SDB81969.1"/>
    </source>
</evidence>
<dbReference type="PROSITE" id="PS51464">
    <property type="entry name" value="SIS"/>
    <property type="match status" value="1"/>
</dbReference>
<dbReference type="RefSeq" id="WP_090791851.1">
    <property type="nucleotide sequence ID" value="NZ_FMYI01000001.1"/>
</dbReference>
<dbReference type="InterPro" id="IPR036388">
    <property type="entry name" value="WH-like_DNA-bd_sf"/>
</dbReference>
<dbReference type="PROSITE" id="PS51071">
    <property type="entry name" value="HTH_RPIR"/>
    <property type="match status" value="1"/>
</dbReference>
<dbReference type="SUPFAM" id="SSF53697">
    <property type="entry name" value="SIS domain"/>
    <property type="match status" value="1"/>
</dbReference>
<feature type="domain" description="HTH rpiR-type" evidence="4">
    <location>
        <begin position="2"/>
        <end position="78"/>
    </location>
</feature>
<evidence type="ECO:0000256" key="3">
    <source>
        <dbReference type="ARBA" id="ARBA00023163"/>
    </source>
</evidence>
<dbReference type="Pfam" id="PF01380">
    <property type="entry name" value="SIS"/>
    <property type="match status" value="1"/>
</dbReference>
<evidence type="ECO:0000256" key="2">
    <source>
        <dbReference type="ARBA" id="ARBA00023125"/>
    </source>
</evidence>
<dbReference type="CDD" id="cd05013">
    <property type="entry name" value="SIS_RpiR"/>
    <property type="match status" value="1"/>
</dbReference>
<evidence type="ECO:0000313" key="7">
    <source>
        <dbReference type="Proteomes" id="UP000242949"/>
    </source>
</evidence>
<dbReference type="EMBL" id="FMYI01000001">
    <property type="protein sequence ID" value="SDB81969.1"/>
    <property type="molecule type" value="Genomic_DNA"/>
</dbReference>
<sequence>MSSILNQIQLYYQTLSKLEKKVADYVLKNHTKIANMHIKDLAYESGVSVATITRFSRKIGADSFVEFKISLRDAIDIETESNDVIQTVNNMYKSVVEATSSLSTLDIYFEAIQHLKAAKRIHIFGLGSSGLSGEELKLRLQRMGYMVNTYHDSHSMILSSSIMDHDDCILAISSSGETKEIIDSLKLAKSNNASILIMTNYVHTQMTKYADTTLFTYSMQNYKTKNLLNSQLSILYVIDVLTMLLMQDGDNRKNYDKTLNALKSYKHK</sequence>
<dbReference type="Gene3D" id="3.40.50.10490">
    <property type="entry name" value="Glucose-6-phosphate isomerase like protein, domain 1"/>
    <property type="match status" value="1"/>
</dbReference>
<dbReference type="PANTHER" id="PTHR30514">
    <property type="entry name" value="GLUCOKINASE"/>
    <property type="match status" value="1"/>
</dbReference>
<protein>
    <submittedName>
        <fullName evidence="6">Transcriptional regulator, RpiR family</fullName>
    </submittedName>
</protein>
<evidence type="ECO:0000259" key="5">
    <source>
        <dbReference type="PROSITE" id="PS51464"/>
    </source>
</evidence>
<dbReference type="GO" id="GO:1901135">
    <property type="term" value="P:carbohydrate derivative metabolic process"/>
    <property type="evidence" value="ECO:0007669"/>
    <property type="project" value="InterPro"/>
</dbReference>
<dbReference type="GO" id="GO:0003677">
    <property type="term" value="F:DNA binding"/>
    <property type="evidence" value="ECO:0007669"/>
    <property type="project" value="UniProtKB-KW"/>
</dbReference>
<dbReference type="PANTHER" id="PTHR30514:SF21">
    <property type="entry name" value="RPIR-FAMILY TRANSCRIPTIONAL REGULATOR"/>
    <property type="match status" value="1"/>
</dbReference>
<dbReference type="OrthoDB" id="1648815at2"/>
<keyword evidence="1" id="KW-0805">Transcription regulation</keyword>
<evidence type="ECO:0000259" key="4">
    <source>
        <dbReference type="PROSITE" id="PS51071"/>
    </source>
</evidence>
<keyword evidence="3" id="KW-0804">Transcription</keyword>
<dbReference type="AlphaFoldDB" id="A0A1G6GJ69"/>
<dbReference type="Proteomes" id="UP000242949">
    <property type="component" value="Unassembled WGS sequence"/>
</dbReference>
<dbReference type="InterPro" id="IPR035472">
    <property type="entry name" value="RpiR-like_SIS"/>
</dbReference>
<dbReference type="GO" id="GO:0003700">
    <property type="term" value="F:DNA-binding transcription factor activity"/>
    <property type="evidence" value="ECO:0007669"/>
    <property type="project" value="InterPro"/>
</dbReference>
<evidence type="ECO:0000256" key="1">
    <source>
        <dbReference type="ARBA" id="ARBA00023015"/>
    </source>
</evidence>
<proteinExistence type="predicted"/>
<feature type="domain" description="SIS" evidence="5">
    <location>
        <begin position="111"/>
        <end position="248"/>
    </location>
</feature>
<dbReference type="GO" id="GO:0097367">
    <property type="term" value="F:carbohydrate derivative binding"/>
    <property type="evidence" value="ECO:0007669"/>
    <property type="project" value="InterPro"/>
</dbReference>
<dbReference type="InterPro" id="IPR046348">
    <property type="entry name" value="SIS_dom_sf"/>
</dbReference>
<keyword evidence="7" id="KW-1185">Reference proteome</keyword>
<dbReference type="InterPro" id="IPR000281">
    <property type="entry name" value="HTH_RpiR"/>
</dbReference>
<organism evidence="6 7">
    <name type="scientific">Pelagirhabdus alkalitolerans</name>
    <dbReference type="NCBI Taxonomy" id="1612202"/>
    <lineage>
        <taxon>Bacteria</taxon>
        <taxon>Bacillati</taxon>
        <taxon>Bacillota</taxon>
        <taxon>Bacilli</taxon>
        <taxon>Bacillales</taxon>
        <taxon>Bacillaceae</taxon>
        <taxon>Pelagirhabdus</taxon>
    </lineage>
</organism>